<dbReference type="STRING" id="3983.A0A2C9UIP5"/>
<dbReference type="GO" id="GO:0009867">
    <property type="term" value="P:jasmonic acid mediated signaling pathway"/>
    <property type="evidence" value="ECO:0007669"/>
    <property type="project" value="UniProtKB-ARBA"/>
</dbReference>
<gene>
    <name evidence="7" type="ORF">MANES_14G009400v8</name>
</gene>
<dbReference type="InterPro" id="IPR016072">
    <property type="entry name" value="Skp1_comp_dimer"/>
</dbReference>
<dbReference type="EMBL" id="CM004400">
    <property type="protein sequence ID" value="OAY30167.1"/>
    <property type="molecule type" value="Genomic_DNA"/>
</dbReference>
<evidence type="ECO:0000313" key="8">
    <source>
        <dbReference type="Proteomes" id="UP000091857"/>
    </source>
</evidence>
<keyword evidence="3 4" id="KW-0833">Ubl conjugation pathway</keyword>
<dbReference type="Proteomes" id="UP000091857">
    <property type="component" value="Chromosome 14"/>
</dbReference>
<evidence type="ECO:0000259" key="5">
    <source>
        <dbReference type="Pfam" id="PF01466"/>
    </source>
</evidence>
<evidence type="ECO:0000256" key="1">
    <source>
        <dbReference type="ARBA" id="ARBA00004906"/>
    </source>
</evidence>
<dbReference type="OMA" id="ENEEYCA"/>
<keyword evidence="8" id="KW-1185">Reference proteome</keyword>
<dbReference type="GO" id="GO:0031146">
    <property type="term" value="P:SCF-dependent proteasomal ubiquitin-dependent protein catabolic process"/>
    <property type="evidence" value="ECO:0000318"/>
    <property type="project" value="GO_Central"/>
</dbReference>
<dbReference type="SUPFAM" id="SSF81382">
    <property type="entry name" value="Skp1 dimerisation domain-like"/>
    <property type="match status" value="1"/>
</dbReference>
<dbReference type="Pfam" id="PF01466">
    <property type="entry name" value="Skp1"/>
    <property type="match status" value="1"/>
</dbReference>
<dbReference type="AlphaFoldDB" id="A0A2C9UIP5"/>
<dbReference type="InterPro" id="IPR011333">
    <property type="entry name" value="SKP1/BTB/POZ_sf"/>
</dbReference>
<reference evidence="8" key="1">
    <citation type="journal article" date="2016" name="Nat. Biotechnol.">
        <title>Sequencing wild and cultivated cassava and related species reveals extensive interspecific hybridization and genetic diversity.</title>
        <authorList>
            <person name="Bredeson J.V."/>
            <person name="Lyons J.B."/>
            <person name="Prochnik S.E."/>
            <person name="Wu G.A."/>
            <person name="Ha C.M."/>
            <person name="Edsinger-Gonzales E."/>
            <person name="Grimwood J."/>
            <person name="Schmutz J."/>
            <person name="Rabbi I.Y."/>
            <person name="Egesi C."/>
            <person name="Nauluvula P."/>
            <person name="Lebot V."/>
            <person name="Ndunguru J."/>
            <person name="Mkamilo G."/>
            <person name="Bart R.S."/>
            <person name="Setter T.L."/>
            <person name="Gleadow R.M."/>
            <person name="Kulakow P."/>
            <person name="Ferguson M.E."/>
            <person name="Rounsley S."/>
            <person name="Rokhsar D.S."/>
        </authorList>
    </citation>
    <scope>NUCLEOTIDE SEQUENCE [LARGE SCALE GENOMIC DNA]</scope>
    <source>
        <strain evidence="8">cv. AM560-2</strain>
    </source>
</reference>
<dbReference type="Gramene" id="Manes.14G009400.1.v8.1">
    <property type="protein sequence ID" value="Manes.14G009400.1.v8.1.CDS.1"/>
    <property type="gene ID" value="Manes.14G009400.v8.1"/>
</dbReference>
<feature type="domain" description="SKP1 component POZ" evidence="6">
    <location>
        <begin position="24"/>
        <end position="85"/>
    </location>
</feature>
<feature type="domain" description="SKP1 component dimerisation" evidence="5">
    <location>
        <begin position="127"/>
        <end position="174"/>
    </location>
</feature>
<organism evidence="7 8">
    <name type="scientific">Manihot esculenta</name>
    <name type="common">Cassava</name>
    <name type="synonym">Jatropha manihot</name>
    <dbReference type="NCBI Taxonomy" id="3983"/>
    <lineage>
        <taxon>Eukaryota</taxon>
        <taxon>Viridiplantae</taxon>
        <taxon>Streptophyta</taxon>
        <taxon>Embryophyta</taxon>
        <taxon>Tracheophyta</taxon>
        <taxon>Spermatophyta</taxon>
        <taxon>Magnoliopsida</taxon>
        <taxon>eudicotyledons</taxon>
        <taxon>Gunneridae</taxon>
        <taxon>Pentapetalae</taxon>
        <taxon>rosids</taxon>
        <taxon>fabids</taxon>
        <taxon>Malpighiales</taxon>
        <taxon>Euphorbiaceae</taxon>
        <taxon>Crotonoideae</taxon>
        <taxon>Manihoteae</taxon>
        <taxon>Manihot</taxon>
    </lineage>
</organism>
<sequence>MSSPANPEPTVSTPIAAPNPAPAKKITLKTADGNYFEVEEQVAMEFATVKTFFDDNTEATFGTVIPLPNVSAEPLSHIIQYCKRNLMFRAESAPEEARKVYDAEFVKELSNEQLRELILAVNYLDIKNLLDVLNQAVADRIKNKSVEYVRQFFGIENDFTPEDEARLREENAWAFEGVDED</sequence>
<dbReference type="UniPathway" id="UPA00143"/>
<dbReference type="PIRSF" id="PIRSF028729">
    <property type="entry name" value="E3_ubiquit_lig_SCF_Skp"/>
    <property type="match status" value="1"/>
</dbReference>
<accession>A0A2C9UIP5</accession>
<dbReference type="GO" id="GO:0097602">
    <property type="term" value="F:cullin family protein binding"/>
    <property type="evidence" value="ECO:0000318"/>
    <property type="project" value="GO_Central"/>
</dbReference>
<dbReference type="OrthoDB" id="2342932at2759"/>
<dbReference type="InterPro" id="IPR001232">
    <property type="entry name" value="SKP1-like"/>
</dbReference>
<dbReference type="GO" id="GO:0016567">
    <property type="term" value="P:protein ubiquitination"/>
    <property type="evidence" value="ECO:0007669"/>
    <property type="project" value="UniProtKB-UniRule"/>
</dbReference>
<evidence type="ECO:0000256" key="3">
    <source>
        <dbReference type="ARBA" id="ARBA00022786"/>
    </source>
</evidence>
<comment type="pathway">
    <text evidence="1 4">Protein modification; protein ubiquitination.</text>
</comment>
<protein>
    <recommendedName>
        <fullName evidence="4">SKP1-like protein</fullName>
    </recommendedName>
</protein>
<proteinExistence type="inferred from homology"/>
<dbReference type="Pfam" id="PF03931">
    <property type="entry name" value="Skp1_POZ"/>
    <property type="match status" value="1"/>
</dbReference>
<comment type="subunit">
    <text evidence="4">Part of a SCF (SKP1-cullin-F-box) protein ligase complex.</text>
</comment>
<evidence type="ECO:0000256" key="2">
    <source>
        <dbReference type="ARBA" id="ARBA00009993"/>
    </source>
</evidence>
<dbReference type="GO" id="GO:0005737">
    <property type="term" value="C:cytoplasm"/>
    <property type="evidence" value="ECO:0000318"/>
    <property type="project" value="GO_Central"/>
</dbReference>
<comment type="caution">
    <text evidence="7">The sequence shown here is derived from an EMBL/GenBank/DDBJ whole genome shotgun (WGS) entry which is preliminary data.</text>
</comment>
<evidence type="ECO:0000313" key="7">
    <source>
        <dbReference type="EMBL" id="OAY30167.1"/>
    </source>
</evidence>
<evidence type="ECO:0000256" key="4">
    <source>
        <dbReference type="PIRNR" id="PIRNR028729"/>
    </source>
</evidence>
<dbReference type="SMART" id="SM00512">
    <property type="entry name" value="Skp1"/>
    <property type="match status" value="1"/>
</dbReference>
<comment type="similarity">
    <text evidence="2 4">Belongs to the SKP1 family.</text>
</comment>
<comment type="function">
    <text evidence="4">Involved in ubiquitination and subsequent proteasomal degradation of target proteins. Together with CUL1, RBX1 and a F-box protein, it forms a SCF E3 ubiquitin ligase complex. The functional specificity of this complex depends on the type of F-box protein. In the SCF complex, it serves as an adapter that links the F-box protein to CUL1.</text>
</comment>
<dbReference type="SUPFAM" id="SSF54695">
    <property type="entry name" value="POZ domain"/>
    <property type="match status" value="1"/>
</dbReference>
<name>A0A2C9UIP5_MANES</name>
<dbReference type="InterPro" id="IPR036296">
    <property type="entry name" value="SKP1-like_dim_sf"/>
</dbReference>
<dbReference type="Gene3D" id="3.30.710.10">
    <property type="entry name" value="Potassium Channel Kv1.1, Chain A"/>
    <property type="match status" value="1"/>
</dbReference>
<dbReference type="PANTHER" id="PTHR11165">
    <property type="entry name" value="SKP1"/>
    <property type="match status" value="1"/>
</dbReference>
<dbReference type="GO" id="GO:0005634">
    <property type="term" value="C:nucleus"/>
    <property type="evidence" value="ECO:0000318"/>
    <property type="project" value="GO_Central"/>
</dbReference>
<dbReference type="InterPro" id="IPR016073">
    <property type="entry name" value="Skp1_comp_POZ"/>
</dbReference>
<dbReference type="InterPro" id="IPR016897">
    <property type="entry name" value="SKP1"/>
</dbReference>
<evidence type="ECO:0000259" key="6">
    <source>
        <dbReference type="Pfam" id="PF03931"/>
    </source>
</evidence>